<evidence type="ECO:0000313" key="2">
    <source>
        <dbReference type="EMBL" id="MBB4961795.1"/>
    </source>
</evidence>
<evidence type="ECO:0000259" key="1">
    <source>
        <dbReference type="Pfam" id="PF21311"/>
    </source>
</evidence>
<sequence>MADTVSRRGLLVAGGGTALGALGTLGLSQPAGAAPPVTARATALAAAELPASRRFNLTDGSDPLFREKPLRNATVLQSFAFDNVNRRIYVAQVLQGGLKLAEPAAVSGGARNAAGDLCVTQLDFAGNQLGQMYLLGFGHGVSMGAEPVGSSTYLWTETDAVSDGKTARGSSIARFPFVDRAVLTKASPMEKHKPVAGATNTTASVDFAYGQLIVRYSLGGRMRISAYDLAAFKSGNYTPIATVDQPSVVADSRPFQGYTSFGRYLYLLEGSAYGTYDSTEANYGNTYLTTVDFSTGAVVQRAWSKAGYSLSFREPEGMGVHLTDPANLNSARLCFGFASGLGGARMASIYFKDLLI</sequence>
<dbReference type="RefSeq" id="WP_184537567.1">
    <property type="nucleotide sequence ID" value="NZ_JACHJW010000001.1"/>
</dbReference>
<proteinExistence type="predicted"/>
<name>A0A7W7SVM2_9ACTN</name>
<dbReference type="EMBL" id="JACHJW010000001">
    <property type="protein sequence ID" value="MBB4961795.1"/>
    <property type="molecule type" value="Genomic_DNA"/>
</dbReference>
<keyword evidence="3" id="KW-1185">Reference proteome</keyword>
<dbReference type="Pfam" id="PF21311">
    <property type="entry name" value="Phage_RBD_prop"/>
    <property type="match status" value="1"/>
</dbReference>
<dbReference type="AlphaFoldDB" id="A0A7W7SVM2"/>
<organism evidence="2 3">
    <name type="scientific">Micromonospora polyrhachis</name>
    <dbReference type="NCBI Taxonomy" id="1282883"/>
    <lineage>
        <taxon>Bacteria</taxon>
        <taxon>Bacillati</taxon>
        <taxon>Actinomycetota</taxon>
        <taxon>Actinomycetes</taxon>
        <taxon>Micromonosporales</taxon>
        <taxon>Micromonosporaceae</taxon>
        <taxon>Micromonospora</taxon>
    </lineage>
</organism>
<protein>
    <recommendedName>
        <fullName evidence="1">P68 RBP/TagC-like beta-propeller domain-containing protein</fullName>
    </recommendedName>
</protein>
<gene>
    <name evidence="2" type="ORF">FHR38_005528</name>
</gene>
<dbReference type="InterPro" id="IPR006311">
    <property type="entry name" value="TAT_signal"/>
</dbReference>
<dbReference type="InterPro" id="IPR048799">
    <property type="entry name" value="P68_RBP_TagC-like_beta-prop"/>
</dbReference>
<dbReference type="PROSITE" id="PS51318">
    <property type="entry name" value="TAT"/>
    <property type="match status" value="1"/>
</dbReference>
<evidence type="ECO:0000313" key="3">
    <source>
        <dbReference type="Proteomes" id="UP000578819"/>
    </source>
</evidence>
<dbReference type="Proteomes" id="UP000578819">
    <property type="component" value="Unassembled WGS sequence"/>
</dbReference>
<reference evidence="2 3" key="1">
    <citation type="submission" date="2020-08" db="EMBL/GenBank/DDBJ databases">
        <title>Sequencing the genomes of 1000 actinobacteria strains.</title>
        <authorList>
            <person name="Klenk H.-P."/>
        </authorList>
    </citation>
    <scope>NUCLEOTIDE SEQUENCE [LARGE SCALE GENOMIC DNA]</scope>
    <source>
        <strain evidence="2 3">DSM 45886</strain>
    </source>
</reference>
<comment type="caution">
    <text evidence="2">The sequence shown here is derived from an EMBL/GenBank/DDBJ whole genome shotgun (WGS) entry which is preliminary data.</text>
</comment>
<accession>A0A7W7SVM2</accession>
<feature type="domain" description="P68 RBP/TagC-like beta-propeller" evidence="1">
    <location>
        <begin position="75"/>
        <end position="350"/>
    </location>
</feature>